<dbReference type="EMBL" id="WNKS01000005">
    <property type="protein sequence ID" value="MTV30968.1"/>
    <property type="molecule type" value="Genomic_DNA"/>
</dbReference>
<dbReference type="InterPro" id="IPR044691">
    <property type="entry name" value="DCC1_Trx"/>
</dbReference>
<protein>
    <submittedName>
        <fullName evidence="1">DUF393 domain-containing protein</fullName>
    </submittedName>
</protein>
<dbReference type="Proteomes" id="UP000439113">
    <property type="component" value="Unassembled WGS sequence"/>
</dbReference>
<sequence>MEPDLSKPTVYFDGSCPLCQAEIEHYRRTDRAGAVCFVDVSKTSAETPDGMDRQGAMARFHVRAPDGRVLSGAAGFVEVWRRLPGWRWAARAAALPGVLPLLELGYRMFLPVRPLLSRLASRVVKRDGV</sequence>
<dbReference type="AlphaFoldDB" id="A0A6N8DKV7"/>
<dbReference type="Pfam" id="PF04134">
    <property type="entry name" value="DCC1-like"/>
    <property type="match status" value="1"/>
</dbReference>
<organism evidence="1 2">
    <name type="scientific">Rhodoblastus acidophilus</name>
    <name type="common">Rhodopseudomonas acidophila</name>
    <dbReference type="NCBI Taxonomy" id="1074"/>
    <lineage>
        <taxon>Bacteria</taxon>
        <taxon>Pseudomonadati</taxon>
        <taxon>Pseudomonadota</taxon>
        <taxon>Alphaproteobacteria</taxon>
        <taxon>Hyphomicrobiales</taxon>
        <taxon>Rhodoblastaceae</taxon>
        <taxon>Rhodoblastus</taxon>
    </lineage>
</organism>
<proteinExistence type="predicted"/>
<dbReference type="InterPro" id="IPR007263">
    <property type="entry name" value="DCC1-like"/>
</dbReference>
<evidence type="ECO:0000313" key="1">
    <source>
        <dbReference type="EMBL" id="MTV30968.1"/>
    </source>
</evidence>
<dbReference type="PANTHER" id="PTHR34290:SF2">
    <property type="entry name" value="OS04G0668800 PROTEIN"/>
    <property type="match status" value="1"/>
</dbReference>
<dbReference type="RefSeq" id="WP_155445660.1">
    <property type="nucleotide sequence ID" value="NZ_JAOQNR010000004.1"/>
</dbReference>
<gene>
    <name evidence="1" type="ORF">GJ654_08165</name>
</gene>
<accession>A0A6N8DKV7</accession>
<dbReference type="OrthoDB" id="9809746at2"/>
<name>A0A6N8DKV7_RHOAC</name>
<reference evidence="1 2" key="1">
    <citation type="submission" date="2019-11" db="EMBL/GenBank/DDBJ databases">
        <title>Whole-genome sequence of a Rhodoblastus acidophilus DSM 142.</title>
        <authorList>
            <person name="Kyndt J.A."/>
            <person name="Meyer T.E."/>
        </authorList>
    </citation>
    <scope>NUCLEOTIDE SEQUENCE [LARGE SCALE GENOMIC DNA]</scope>
    <source>
        <strain evidence="1 2">DSM 142</strain>
    </source>
</reference>
<comment type="caution">
    <text evidence="1">The sequence shown here is derived from an EMBL/GenBank/DDBJ whole genome shotgun (WGS) entry which is preliminary data.</text>
</comment>
<evidence type="ECO:0000313" key="2">
    <source>
        <dbReference type="Proteomes" id="UP000439113"/>
    </source>
</evidence>
<dbReference type="PANTHER" id="PTHR34290">
    <property type="entry name" value="SI:CH73-390P7.2"/>
    <property type="match status" value="1"/>
</dbReference>
<dbReference type="GO" id="GO:0015035">
    <property type="term" value="F:protein-disulfide reductase activity"/>
    <property type="evidence" value="ECO:0007669"/>
    <property type="project" value="InterPro"/>
</dbReference>